<dbReference type="SUPFAM" id="SSF49503">
    <property type="entry name" value="Cupredoxins"/>
    <property type="match status" value="1"/>
</dbReference>
<dbReference type="GO" id="GO:0007411">
    <property type="term" value="P:axon guidance"/>
    <property type="evidence" value="ECO:0007669"/>
    <property type="project" value="TreeGrafter"/>
</dbReference>
<evidence type="ECO:0000313" key="12">
    <source>
        <dbReference type="Proteomes" id="UP000007875"/>
    </source>
</evidence>
<dbReference type="OMA" id="ENDFERC"/>
<dbReference type="InterPro" id="IPR001799">
    <property type="entry name" value="Ephrin_RBD"/>
</dbReference>
<dbReference type="AlphaFoldDB" id="H2Y9D6"/>
<dbReference type="InterPro" id="IPR031328">
    <property type="entry name" value="Ephrin"/>
</dbReference>
<name>H2Y9D6_CIOSA</name>
<evidence type="ECO:0000259" key="10">
    <source>
        <dbReference type="PROSITE" id="PS51551"/>
    </source>
</evidence>
<dbReference type="FunCoup" id="H2Y9D6">
    <property type="interactions" value="2"/>
</dbReference>
<feature type="domain" description="Ephrin RBD" evidence="10">
    <location>
        <begin position="22"/>
        <end position="156"/>
    </location>
</feature>
<protein>
    <recommendedName>
        <fullName evidence="10">Ephrin RBD domain-containing protein</fullName>
    </recommendedName>
</protein>
<feature type="signal peptide" evidence="9">
    <location>
        <begin position="1"/>
        <end position="20"/>
    </location>
</feature>
<keyword evidence="3 7" id="KW-0472">Membrane</keyword>
<comment type="caution">
    <text evidence="6">Lacks conserved residue(s) required for the propagation of feature annotation.</text>
</comment>
<dbReference type="InParanoid" id="H2Y9D6"/>
<accession>H2Y9D6</accession>
<comment type="similarity">
    <text evidence="6 7">Belongs to the ephrin family.</text>
</comment>
<dbReference type="InterPro" id="IPR008972">
    <property type="entry name" value="Cupredoxin"/>
</dbReference>
<dbReference type="Ensembl" id="ENSCSAVT00000001968.1">
    <property type="protein sequence ID" value="ENSCSAVP00000001934.1"/>
    <property type="gene ID" value="ENSCSAVG00000001128.1"/>
</dbReference>
<dbReference type="GO" id="GO:0046875">
    <property type="term" value="F:ephrin receptor binding"/>
    <property type="evidence" value="ECO:0007669"/>
    <property type="project" value="TreeGrafter"/>
</dbReference>
<keyword evidence="12" id="KW-1185">Reference proteome</keyword>
<keyword evidence="4" id="KW-1015">Disulfide bond</keyword>
<evidence type="ECO:0000256" key="1">
    <source>
        <dbReference type="ARBA" id="ARBA00004370"/>
    </source>
</evidence>
<dbReference type="Pfam" id="PF00812">
    <property type="entry name" value="Ephrin"/>
    <property type="match status" value="1"/>
</dbReference>
<evidence type="ECO:0000256" key="7">
    <source>
        <dbReference type="RuleBase" id="RU004375"/>
    </source>
</evidence>
<evidence type="ECO:0000313" key="11">
    <source>
        <dbReference type="Ensembl" id="ENSCSAVP00000001934.1"/>
    </source>
</evidence>
<evidence type="ECO:0000256" key="5">
    <source>
        <dbReference type="ARBA" id="ARBA00023180"/>
    </source>
</evidence>
<dbReference type="Proteomes" id="UP000007875">
    <property type="component" value="Unassembled WGS sequence"/>
</dbReference>
<evidence type="ECO:0000256" key="2">
    <source>
        <dbReference type="ARBA" id="ARBA00022729"/>
    </source>
</evidence>
<sequence length="259" mass="29612">MIRMLAFFCWFLLFQSAARAKRERHVIYWNTVMNPKLQWTSQHVYQVKIGEFLDILCPQQSLMGITDGHQQPQTFKLYNVTENDFERCSGGGNQNFIFACDQPERENKLTIKFQTISPSPLGFRFQYCSEYYFVAISHNDNGKGCTKTSTRLRLFVECREKHRHRHEKATTTSTTTLKATTTTIPSTTTTTTKKIVRPALRNTGKEQTTKSTEEQNLDPEKLRQTQDRGGENSATSVVNSFTAMILALCACAVTYLCTS</sequence>
<reference evidence="11" key="3">
    <citation type="submission" date="2025-09" db="UniProtKB">
        <authorList>
            <consortium name="Ensembl"/>
        </authorList>
    </citation>
    <scope>IDENTIFICATION</scope>
</reference>
<dbReference type="GO" id="GO:0048013">
    <property type="term" value="P:ephrin receptor signaling pathway"/>
    <property type="evidence" value="ECO:0007669"/>
    <property type="project" value="TreeGrafter"/>
</dbReference>
<dbReference type="PROSITE" id="PS51551">
    <property type="entry name" value="EPHRIN_RBD_2"/>
    <property type="match status" value="1"/>
</dbReference>
<comment type="subcellular location">
    <subcellularLocation>
        <location evidence="1">Membrane</location>
    </subcellularLocation>
</comment>
<evidence type="ECO:0000256" key="9">
    <source>
        <dbReference type="SAM" id="SignalP"/>
    </source>
</evidence>
<dbReference type="GO" id="GO:0005886">
    <property type="term" value="C:plasma membrane"/>
    <property type="evidence" value="ECO:0007669"/>
    <property type="project" value="TreeGrafter"/>
</dbReference>
<dbReference type="PRINTS" id="PR01347">
    <property type="entry name" value="EPHRIN"/>
</dbReference>
<proteinExistence type="inferred from homology"/>
<dbReference type="PANTHER" id="PTHR11304:SF29">
    <property type="entry name" value="EPHRIN"/>
    <property type="match status" value="1"/>
</dbReference>
<feature type="chain" id="PRO_5003577869" description="Ephrin RBD domain-containing protein" evidence="9">
    <location>
        <begin position="21"/>
        <end position="259"/>
    </location>
</feature>
<keyword evidence="5" id="KW-0325">Glycoprotein</keyword>
<reference evidence="12" key="1">
    <citation type="submission" date="2003-08" db="EMBL/GenBank/DDBJ databases">
        <authorList>
            <person name="Birren B."/>
            <person name="Nusbaum C."/>
            <person name="Abebe A."/>
            <person name="Abouelleil A."/>
            <person name="Adekoya E."/>
            <person name="Ait-zahra M."/>
            <person name="Allen N."/>
            <person name="Allen T."/>
            <person name="An P."/>
            <person name="Anderson M."/>
            <person name="Anderson S."/>
            <person name="Arachchi H."/>
            <person name="Armbruster J."/>
            <person name="Bachantsang P."/>
            <person name="Baldwin J."/>
            <person name="Barry A."/>
            <person name="Bayul T."/>
            <person name="Blitshsteyn B."/>
            <person name="Bloom T."/>
            <person name="Blye J."/>
            <person name="Boguslavskiy L."/>
            <person name="Borowsky M."/>
            <person name="Boukhgalter B."/>
            <person name="Brunache A."/>
            <person name="Butler J."/>
            <person name="Calixte N."/>
            <person name="Calvo S."/>
            <person name="Camarata J."/>
            <person name="Campo K."/>
            <person name="Chang J."/>
            <person name="Cheshatsang Y."/>
            <person name="Citroen M."/>
            <person name="Collymore A."/>
            <person name="Considine T."/>
            <person name="Cook A."/>
            <person name="Cooke P."/>
            <person name="Corum B."/>
            <person name="Cuomo C."/>
            <person name="David R."/>
            <person name="Dawoe T."/>
            <person name="Degray S."/>
            <person name="Dodge S."/>
            <person name="Dooley K."/>
            <person name="Dorje P."/>
            <person name="Dorjee K."/>
            <person name="Dorris L."/>
            <person name="Duffey N."/>
            <person name="Dupes A."/>
            <person name="Elkins T."/>
            <person name="Engels R."/>
            <person name="Erickson J."/>
            <person name="Farina A."/>
            <person name="Faro S."/>
            <person name="Ferreira P."/>
            <person name="Fischer H."/>
            <person name="Fitzgerald M."/>
            <person name="Foley K."/>
            <person name="Gage D."/>
            <person name="Galagan J."/>
            <person name="Gearin G."/>
            <person name="Gnerre S."/>
            <person name="Gnirke A."/>
            <person name="Goyette A."/>
            <person name="Graham J."/>
            <person name="Grandbois E."/>
            <person name="Gyaltsen K."/>
            <person name="Hafez N."/>
            <person name="Hagopian D."/>
            <person name="Hagos B."/>
            <person name="Hall J."/>
            <person name="Hatcher B."/>
            <person name="Heller A."/>
            <person name="Higgins H."/>
            <person name="Honan T."/>
            <person name="Horn A."/>
            <person name="Houde N."/>
            <person name="Hughes L."/>
            <person name="Hulme W."/>
            <person name="Husby E."/>
            <person name="Iliev I."/>
            <person name="Jaffe D."/>
            <person name="Jones C."/>
            <person name="Kamal M."/>
            <person name="Kamat A."/>
            <person name="Kamvysselis M."/>
            <person name="Karlsson E."/>
            <person name="Kells C."/>
            <person name="Kieu A."/>
            <person name="Kisner P."/>
            <person name="Kodira C."/>
            <person name="Kulbokas E."/>
            <person name="Labutti K."/>
            <person name="Lama D."/>
            <person name="Landers T."/>
            <person name="Leger J."/>
            <person name="Levine S."/>
            <person name="Lewis D."/>
            <person name="Lewis T."/>
            <person name="Lindblad-toh K."/>
            <person name="Liu X."/>
            <person name="Lokyitsang T."/>
            <person name="Lokyitsang Y."/>
            <person name="Lucien O."/>
            <person name="Lui A."/>
            <person name="Ma L.J."/>
            <person name="Mabbitt R."/>
            <person name="Macdonald J."/>
            <person name="Maclean C."/>
            <person name="Major J."/>
            <person name="Manning J."/>
            <person name="Marabella R."/>
            <person name="Maru K."/>
            <person name="Matthews C."/>
            <person name="Mauceli E."/>
            <person name="Mccarthy M."/>
            <person name="Mcdonough S."/>
            <person name="Mcghee T."/>
            <person name="Meldrim J."/>
            <person name="Meneus L."/>
            <person name="Mesirov J."/>
            <person name="Mihalev A."/>
            <person name="Mihova T."/>
            <person name="Mikkelsen T."/>
            <person name="Mlenga V."/>
            <person name="Moru K."/>
            <person name="Mozes J."/>
            <person name="Mulrain L."/>
            <person name="Munson G."/>
            <person name="Naylor J."/>
            <person name="Newes C."/>
            <person name="Nguyen C."/>
            <person name="Nguyen N."/>
            <person name="Nguyen T."/>
            <person name="Nicol R."/>
            <person name="Nielsen C."/>
            <person name="Nizzari M."/>
            <person name="Norbu C."/>
            <person name="Norbu N."/>
            <person name="O'donnell P."/>
            <person name="Okoawo O."/>
            <person name="O'leary S."/>
            <person name="Omotosho B."/>
            <person name="O'neill K."/>
            <person name="Osman S."/>
            <person name="Parker S."/>
            <person name="Perrin D."/>
            <person name="Phunkhang P."/>
            <person name="Piqani B."/>
            <person name="Purcell S."/>
            <person name="Rachupka T."/>
            <person name="Ramasamy U."/>
            <person name="Rameau R."/>
            <person name="Ray V."/>
            <person name="Raymond C."/>
            <person name="Retta R."/>
            <person name="Richardson S."/>
            <person name="Rise C."/>
            <person name="Rodriguez J."/>
            <person name="Rogers J."/>
            <person name="Rogov P."/>
            <person name="Rutman M."/>
            <person name="Schupbach R."/>
            <person name="Seaman C."/>
            <person name="Settipalli S."/>
            <person name="Sharpe T."/>
            <person name="Sheridan J."/>
            <person name="Sherpa N."/>
            <person name="Shi J."/>
            <person name="Smirnov S."/>
            <person name="Smith C."/>
            <person name="Sougnez C."/>
            <person name="Spencer B."/>
            <person name="Stalker J."/>
            <person name="Stange-thomann N."/>
            <person name="Stavropoulos S."/>
            <person name="Stetson K."/>
            <person name="Stone C."/>
            <person name="Stone S."/>
            <person name="Stubbs M."/>
            <person name="Talamas J."/>
            <person name="Tchuinga P."/>
            <person name="Tenzing P."/>
            <person name="Tesfaye S."/>
            <person name="Theodore J."/>
            <person name="Thoulutsang Y."/>
            <person name="Topham K."/>
            <person name="Towey S."/>
            <person name="Tsamla T."/>
            <person name="Tsomo N."/>
            <person name="Vallee D."/>
            <person name="Vassiliev H."/>
            <person name="Venkataraman V."/>
            <person name="Vinson J."/>
            <person name="Vo A."/>
            <person name="Wade C."/>
            <person name="Wang S."/>
            <person name="Wangchuk T."/>
            <person name="Wangdi T."/>
            <person name="Whittaker C."/>
            <person name="Wilkinson J."/>
            <person name="Wu Y."/>
            <person name="Wyman D."/>
            <person name="Yadav S."/>
            <person name="Yang S."/>
            <person name="Yang X."/>
            <person name="Yeager S."/>
            <person name="Yee E."/>
            <person name="Young G."/>
            <person name="Zainoun J."/>
            <person name="Zembeck L."/>
            <person name="Zimmer A."/>
            <person name="Zody M."/>
            <person name="Lander E."/>
        </authorList>
    </citation>
    <scope>NUCLEOTIDE SEQUENCE [LARGE SCALE GENOMIC DNA]</scope>
</reference>
<dbReference type="PANTHER" id="PTHR11304">
    <property type="entry name" value="EPHRIN"/>
    <property type="match status" value="1"/>
</dbReference>
<dbReference type="FunFam" id="2.60.40.420:FF:000144">
    <property type="entry name" value="Ephrin"/>
    <property type="match status" value="1"/>
</dbReference>
<feature type="compositionally biased region" description="Basic and acidic residues" evidence="8">
    <location>
        <begin position="203"/>
        <end position="230"/>
    </location>
</feature>
<dbReference type="STRING" id="51511.ENSCSAVP00000001934"/>
<evidence type="ECO:0000256" key="8">
    <source>
        <dbReference type="SAM" id="MobiDB-lite"/>
    </source>
</evidence>
<evidence type="ECO:0000256" key="6">
    <source>
        <dbReference type="PROSITE-ProRule" id="PRU00884"/>
    </source>
</evidence>
<evidence type="ECO:0000256" key="3">
    <source>
        <dbReference type="ARBA" id="ARBA00023136"/>
    </source>
</evidence>
<evidence type="ECO:0000256" key="4">
    <source>
        <dbReference type="ARBA" id="ARBA00023157"/>
    </source>
</evidence>
<feature type="region of interest" description="Disordered" evidence="8">
    <location>
        <begin position="185"/>
        <end position="233"/>
    </location>
</feature>
<reference evidence="11" key="2">
    <citation type="submission" date="2025-08" db="UniProtKB">
        <authorList>
            <consortium name="Ensembl"/>
        </authorList>
    </citation>
    <scope>IDENTIFICATION</scope>
</reference>
<dbReference type="Gene3D" id="2.60.40.420">
    <property type="entry name" value="Cupredoxins - blue copper proteins"/>
    <property type="match status" value="1"/>
</dbReference>
<dbReference type="HOGENOM" id="CLU_1053597_0_0_1"/>
<dbReference type="eggNOG" id="KOG3858">
    <property type="taxonomic scope" value="Eukaryota"/>
</dbReference>
<dbReference type="GeneTree" id="ENSGT00940000165933"/>
<organism evidence="11 12">
    <name type="scientific">Ciona savignyi</name>
    <name type="common">Pacific transparent sea squirt</name>
    <dbReference type="NCBI Taxonomy" id="51511"/>
    <lineage>
        <taxon>Eukaryota</taxon>
        <taxon>Metazoa</taxon>
        <taxon>Chordata</taxon>
        <taxon>Tunicata</taxon>
        <taxon>Ascidiacea</taxon>
        <taxon>Phlebobranchia</taxon>
        <taxon>Cionidae</taxon>
        <taxon>Ciona</taxon>
    </lineage>
</organism>
<keyword evidence="2 9" id="KW-0732">Signal</keyword>